<evidence type="ECO:0000259" key="2">
    <source>
        <dbReference type="PROSITE" id="PS51186"/>
    </source>
</evidence>
<dbReference type="GO" id="GO:0008080">
    <property type="term" value="F:N-acetyltransferase activity"/>
    <property type="evidence" value="ECO:0007669"/>
    <property type="project" value="InterPro"/>
</dbReference>
<evidence type="ECO:0000313" key="3">
    <source>
        <dbReference type="EMBL" id="OJG35536.1"/>
    </source>
</evidence>
<gene>
    <name evidence="3" type="ORF">RV00_GL002721</name>
</gene>
<evidence type="ECO:0000313" key="4">
    <source>
        <dbReference type="Proteomes" id="UP000183700"/>
    </source>
</evidence>
<dbReference type="Pfam" id="PF00583">
    <property type="entry name" value="Acetyltransf_1"/>
    <property type="match status" value="1"/>
</dbReference>
<evidence type="ECO:0000256" key="1">
    <source>
        <dbReference type="ARBA" id="ARBA00022679"/>
    </source>
</evidence>
<accession>A0A1L8SU90</accession>
<keyword evidence="1" id="KW-0808">Transferase</keyword>
<feature type="domain" description="N-acetyltransferase" evidence="2">
    <location>
        <begin position="6"/>
        <end position="164"/>
    </location>
</feature>
<dbReference type="InterPro" id="IPR050769">
    <property type="entry name" value="NAT_camello-type"/>
</dbReference>
<dbReference type="CDD" id="cd04301">
    <property type="entry name" value="NAT_SF"/>
    <property type="match status" value="1"/>
</dbReference>
<organism evidence="3 4">
    <name type="scientific">Enterococcus devriesei</name>
    <dbReference type="NCBI Taxonomy" id="319970"/>
    <lineage>
        <taxon>Bacteria</taxon>
        <taxon>Bacillati</taxon>
        <taxon>Bacillota</taxon>
        <taxon>Bacilli</taxon>
        <taxon>Lactobacillales</taxon>
        <taxon>Enterococcaceae</taxon>
        <taxon>Enterococcus</taxon>
    </lineage>
</organism>
<dbReference type="PROSITE" id="PS51186">
    <property type="entry name" value="GNAT"/>
    <property type="match status" value="1"/>
</dbReference>
<proteinExistence type="predicted"/>
<dbReference type="SUPFAM" id="SSF55729">
    <property type="entry name" value="Acyl-CoA N-acyltransferases (Nat)"/>
    <property type="match status" value="1"/>
</dbReference>
<dbReference type="InterPro" id="IPR000182">
    <property type="entry name" value="GNAT_dom"/>
</dbReference>
<dbReference type="PANTHER" id="PTHR13947">
    <property type="entry name" value="GNAT FAMILY N-ACETYLTRANSFERASE"/>
    <property type="match status" value="1"/>
</dbReference>
<comment type="caution">
    <text evidence="3">The sequence shown here is derived from an EMBL/GenBank/DDBJ whole genome shotgun (WGS) entry which is preliminary data.</text>
</comment>
<dbReference type="EMBL" id="JXKM01000006">
    <property type="protein sequence ID" value="OJG35536.1"/>
    <property type="molecule type" value="Genomic_DNA"/>
</dbReference>
<name>A0A1L8SU90_9ENTE</name>
<dbReference type="InterPro" id="IPR016181">
    <property type="entry name" value="Acyl_CoA_acyltransferase"/>
</dbReference>
<dbReference type="Proteomes" id="UP000183700">
    <property type="component" value="Unassembled WGS sequence"/>
</dbReference>
<dbReference type="Gene3D" id="3.40.630.30">
    <property type="match status" value="1"/>
</dbReference>
<dbReference type="AlphaFoldDB" id="A0A1L8SU90"/>
<protein>
    <recommendedName>
        <fullName evidence="2">N-acetyltransferase domain-containing protein</fullName>
    </recommendedName>
</protein>
<dbReference type="STRING" id="319970.RV00_GL002721"/>
<reference evidence="3 4" key="1">
    <citation type="submission" date="2014-12" db="EMBL/GenBank/DDBJ databases">
        <title>Draft genome sequences of 29 type strains of Enterococci.</title>
        <authorList>
            <person name="Zhong Z."/>
            <person name="Sun Z."/>
            <person name="Liu W."/>
            <person name="Zhang W."/>
            <person name="Zhang H."/>
        </authorList>
    </citation>
    <scope>NUCLEOTIDE SEQUENCE [LARGE SCALE GENOMIC DNA]</scope>
    <source>
        <strain evidence="3 4">DSM 22802</strain>
    </source>
</reference>
<dbReference type="PANTHER" id="PTHR13947:SF37">
    <property type="entry name" value="LD18367P"/>
    <property type="match status" value="1"/>
</dbReference>
<keyword evidence="4" id="KW-1185">Reference proteome</keyword>
<sequence>MEMSEVTIIPFEEQYTSQVVELILPIQQEEFGIDISIKDQPDLLNIKEEYIETGGNFWIALADGKVVGTIALVALQDHNGAIKKMFAAKEYRGEKQVGKKLLDTLIFYCKEQGYERLYLGTVDVLKAAQKFYKKNGFELWEKAEMPQDYHLMDVDTVFFKKDLT</sequence>